<evidence type="ECO:0008006" key="4">
    <source>
        <dbReference type="Google" id="ProtNLM"/>
    </source>
</evidence>
<accession>A0ABY1C718</accession>
<evidence type="ECO:0000313" key="3">
    <source>
        <dbReference type="Proteomes" id="UP000183760"/>
    </source>
</evidence>
<evidence type="ECO:0000313" key="2">
    <source>
        <dbReference type="EMBL" id="SET75876.1"/>
    </source>
</evidence>
<dbReference type="Proteomes" id="UP000183760">
    <property type="component" value="Unassembled WGS sequence"/>
</dbReference>
<keyword evidence="3" id="KW-1185">Reference proteome</keyword>
<organism evidence="2 3">
    <name type="scientific">Myxococcus fulvus</name>
    <dbReference type="NCBI Taxonomy" id="33"/>
    <lineage>
        <taxon>Bacteria</taxon>
        <taxon>Pseudomonadati</taxon>
        <taxon>Myxococcota</taxon>
        <taxon>Myxococcia</taxon>
        <taxon>Myxococcales</taxon>
        <taxon>Cystobacterineae</taxon>
        <taxon>Myxococcaceae</taxon>
        <taxon>Myxococcus</taxon>
    </lineage>
</organism>
<feature type="region of interest" description="Disordered" evidence="1">
    <location>
        <begin position="157"/>
        <end position="202"/>
    </location>
</feature>
<reference evidence="2 3" key="1">
    <citation type="submission" date="2016-10" db="EMBL/GenBank/DDBJ databases">
        <authorList>
            <person name="Varghese N."/>
            <person name="Submissions S."/>
        </authorList>
    </citation>
    <scope>NUCLEOTIDE SEQUENCE [LARGE SCALE GENOMIC DNA]</scope>
    <source>
        <strain evidence="2 3">DSM 16525</strain>
    </source>
</reference>
<comment type="caution">
    <text evidence="2">The sequence shown here is derived from an EMBL/GenBank/DDBJ whole genome shotgun (WGS) entry which is preliminary data.</text>
</comment>
<name>A0ABY1C718_MYXFU</name>
<dbReference type="EMBL" id="FOIB01000003">
    <property type="protein sequence ID" value="SET75876.1"/>
    <property type="molecule type" value="Genomic_DNA"/>
</dbReference>
<proteinExistence type="predicted"/>
<sequence>MSNAGALVLAAVLTASPTNKADVDLDGDGTREHLTLEVTKPGAFRLTVGTAVTEAELPGVRGVTVLDLDSSDKQREVLVHGESRFRLFRHEGTALREVPLPPGAPSASGNGILLCDVPMPDGWARRDKYLYDAKQPGFTEVPQELYAVGRVLPPPGWVSLQQTPGSKAGPRPSASPRGCTPLRPSCSCSSSCRATPGPCRRP</sequence>
<protein>
    <recommendedName>
        <fullName evidence="4">Lipoprotein</fullName>
    </recommendedName>
</protein>
<gene>
    <name evidence="2" type="ORF">SAMN05443572_10396</name>
</gene>
<evidence type="ECO:0000256" key="1">
    <source>
        <dbReference type="SAM" id="MobiDB-lite"/>
    </source>
</evidence>